<feature type="compositionally biased region" description="Basic residues" evidence="7">
    <location>
        <begin position="579"/>
        <end position="588"/>
    </location>
</feature>
<dbReference type="Pfam" id="PF00326">
    <property type="entry name" value="Peptidase_S9"/>
    <property type="match status" value="1"/>
</dbReference>
<comment type="caution">
    <text evidence="10">The sequence shown here is derived from an EMBL/GenBank/DDBJ whole genome shotgun (WGS) entry which is preliminary data.</text>
</comment>
<dbReference type="SUPFAM" id="SSF50993">
    <property type="entry name" value="Peptidase/esterase 'gauge' domain"/>
    <property type="match status" value="1"/>
</dbReference>
<reference evidence="10 11" key="1">
    <citation type="submission" date="2019-01" db="EMBL/GenBank/DDBJ databases">
        <title>Nuclear Genome Assembly of the Microalgal Biofuel strain Nannochloropsis salina CCMP1776.</title>
        <authorList>
            <person name="Hovde B."/>
        </authorList>
    </citation>
    <scope>NUCLEOTIDE SEQUENCE [LARGE SCALE GENOMIC DNA]</scope>
    <source>
        <strain evidence="10 11">CCMP1776</strain>
    </source>
</reference>
<evidence type="ECO:0000256" key="5">
    <source>
        <dbReference type="ARBA" id="ARBA00022801"/>
    </source>
</evidence>
<protein>
    <recommendedName>
        <fullName evidence="3">prolyl oligopeptidase</fullName>
        <ecNumber evidence="3">3.4.21.26</ecNumber>
    </recommendedName>
</protein>
<evidence type="ECO:0000256" key="7">
    <source>
        <dbReference type="SAM" id="MobiDB-lite"/>
    </source>
</evidence>
<evidence type="ECO:0000256" key="2">
    <source>
        <dbReference type="ARBA" id="ARBA00005228"/>
    </source>
</evidence>
<dbReference type="EMBL" id="SDOX01000010">
    <property type="protein sequence ID" value="TFJ85921.1"/>
    <property type="molecule type" value="Genomic_DNA"/>
</dbReference>
<organism evidence="10 11">
    <name type="scientific">Nannochloropsis salina CCMP1776</name>
    <dbReference type="NCBI Taxonomy" id="1027361"/>
    <lineage>
        <taxon>Eukaryota</taxon>
        <taxon>Sar</taxon>
        <taxon>Stramenopiles</taxon>
        <taxon>Ochrophyta</taxon>
        <taxon>Eustigmatophyceae</taxon>
        <taxon>Eustigmatales</taxon>
        <taxon>Monodopsidaceae</taxon>
        <taxon>Microchloropsis</taxon>
        <taxon>Microchloropsis salina</taxon>
    </lineage>
</organism>
<dbReference type="Pfam" id="PF02897">
    <property type="entry name" value="Peptidase_S9_N"/>
    <property type="match status" value="1"/>
</dbReference>
<evidence type="ECO:0000256" key="3">
    <source>
        <dbReference type="ARBA" id="ARBA00011897"/>
    </source>
</evidence>
<dbReference type="GO" id="GO:0004252">
    <property type="term" value="F:serine-type endopeptidase activity"/>
    <property type="evidence" value="ECO:0007669"/>
    <property type="project" value="UniProtKB-EC"/>
</dbReference>
<dbReference type="GO" id="GO:0006508">
    <property type="term" value="P:proteolysis"/>
    <property type="evidence" value="ECO:0007669"/>
    <property type="project" value="UniProtKB-KW"/>
</dbReference>
<evidence type="ECO:0000256" key="1">
    <source>
        <dbReference type="ARBA" id="ARBA00001070"/>
    </source>
</evidence>
<dbReference type="GO" id="GO:0005829">
    <property type="term" value="C:cytosol"/>
    <property type="evidence" value="ECO:0007669"/>
    <property type="project" value="TreeGrafter"/>
</dbReference>
<dbReference type="Gene3D" id="3.40.50.1820">
    <property type="entry name" value="alpha/beta hydrolase"/>
    <property type="match status" value="1"/>
</dbReference>
<dbReference type="FunFam" id="3.40.50.1820:FF:000005">
    <property type="entry name" value="Prolyl endopeptidase"/>
    <property type="match status" value="1"/>
</dbReference>
<sequence length="912" mass="99395">MGPSAFSSLPLAKRGPNGLPTTTSKDALLLATGVVGTAFVASHVYFFLRSRSKRVNASKSSTLCAFLRLLGLSNKAEVHYDKATGRLCYPSTARVPVVDTLHGTAVPDPYRWLEDPDAKDVQKWVNAQNKVTDAYFKACLQEDKLKFQSRMSELFHYDKFSCVWQKGSRYFFYKKTGLQNQAVLYTQDTLSSPPRMLIDPNTLRADGTAALSSVHVTEDGNTLAYMISLSGSDWQTIYTMDVVTGKALPDEVHWCKYSSVTWTRDGQGFFYNKYSAPTSKGKEDGAGTETDAAASQMVYYHRLGTDEKEDVLFWHDPSQPKWMYGVEIADDGETLLLTSNDSCDPVNRLYYFDLRGFDGRDMKSIGRCVRLVDTLAHRYDYVTNEGRKFYFLTNSGGAGNYKIVRAELPAPGDVLEEDKDVLAKAVTFVDVVPEDSKGGVLTQAQPVAGRFLLLSYLRDVTDELELCFLDKEPVVEAKGGQGKAEGPGAISRGPARLPVSLPGTGTVDSLCARKETAEFFFKFSSFSDPGTVYRAEIRFPGASADAAGKGSGGGEGQQATRGQEGTKAGGSRSPEPSKAKGKKKKGGKKEKASTQSDKREGKDSEASDLLALVEIPKAVLFRAVIPGLNPEEFTTTQVFYQSKDGTKVPMFLVRGAEGSKMNGGPERARPTFLYGYGGFNISIRPSFSLSRLLFIQHYGGLVAVANIRGGGEYGEKWHTGGTKGRKQNVFDDFVAAAEYLIKEGLSTPAQLAINGGSNGGLLVAACINQRPDLFGAAVAQVGVLDMLRFHKFTIGYAWCSDYGNADEDEADFKNLLGYSPIHNVNKGEGVTYPATLITTGDHDDRVVPLHSYKYIAALQHAHGDNPAQTRPLIIRIDTKAGHGAGKPTSKVIEEQSDVMAFIAKNTGATWQD</sequence>
<dbReference type="PROSITE" id="PS00708">
    <property type="entry name" value="PRO_ENDOPEP_SER"/>
    <property type="match status" value="1"/>
</dbReference>
<accession>A0A4D9D2F4</accession>
<evidence type="ECO:0000259" key="9">
    <source>
        <dbReference type="Pfam" id="PF02897"/>
    </source>
</evidence>
<evidence type="ECO:0000313" key="11">
    <source>
        <dbReference type="Proteomes" id="UP000355283"/>
    </source>
</evidence>
<feature type="compositionally biased region" description="Basic and acidic residues" evidence="7">
    <location>
        <begin position="589"/>
        <end position="605"/>
    </location>
</feature>
<feature type="compositionally biased region" description="Low complexity" evidence="7">
    <location>
        <begin position="557"/>
        <end position="566"/>
    </location>
</feature>
<keyword evidence="6" id="KW-0720">Serine protease</keyword>
<feature type="region of interest" description="Disordered" evidence="7">
    <location>
        <begin position="544"/>
        <end position="605"/>
    </location>
</feature>
<dbReference type="Gene3D" id="2.130.10.120">
    <property type="entry name" value="Prolyl oligopeptidase, N-terminal domain"/>
    <property type="match status" value="1"/>
</dbReference>
<keyword evidence="5" id="KW-0378">Hydrolase</keyword>
<dbReference type="InterPro" id="IPR023302">
    <property type="entry name" value="Pept_S9A_N"/>
</dbReference>
<dbReference type="OrthoDB" id="248387at2759"/>
<keyword evidence="11" id="KW-1185">Reference proteome</keyword>
<name>A0A4D9D2F4_9STRA</name>
<dbReference type="SUPFAM" id="SSF53474">
    <property type="entry name" value="alpha/beta-Hydrolases"/>
    <property type="match status" value="1"/>
</dbReference>
<dbReference type="InterPro" id="IPR002470">
    <property type="entry name" value="Peptidase_S9A"/>
</dbReference>
<dbReference type="InterPro" id="IPR051167">
    <property type="entry name" value="Prolyl_oligopep/macrocyclase"/>
</dbReference>
<dbReference type="AlphaFoldDB" id="A0A4D9D2F4"/>
<evidence type="ECO:0000256" key="6">
    <source>
        <dbReference type="ARBA" id="ARBA00022825"/>
    </source>
</evidence>
<dbReference type="GO" id="GO:0070012">
    <property type="term" value="F:oligopeptidase activity"/>
    <property type="evidence" value="ECO:0007669"/>
    <property type="project" value="TreeGrafter"/>
</dbReference>
<gene>
    <name evidence="10" type="ORF">NSK_002741</name>
</gene>
<comment type="catalytic activity">
    <reaction evidence="1">
        <text>Hydrolysis of Pro-|-Xaa &gt;&gt; Ala-|-Xaa in oligopeptides.</text>
        <dbReference type="EC" id="3.4.21.26"/>
    </reaction>
</comment>
<evidence type="ECO:0000256" key="4">
    <source>
        <dbReference type="ARBA" id="ARBA00022670"/>
    </source>
</evidence>
<dbReference type="PANTHER" id="PTHR42881">
    <property type="entry name" value="PROLYL ENDOPEPTIDASE"/>
    <property type="match status" value="1"/>
</dbReference>
<comment type="similarity">
    <text evidence="2">Belongs to the peptidase S9A family.</text>
</comment>
<dbReference type="EC" id="3.4.21.26" evidence="3"/>
<dbReference type="PANTHER" id="PTHR42881:SF2">
    <property type="entry name" value="PROLYL ENDOPEPTIDASE"/>
    <property type="match status" value="1"/>
</dbReference>
<feature type="region of interest" description="Disordered" evidence="7">
    <location>
        <begin position="478"/>
        <end position="497"/>
    </location>
</feature>
<feature type="domain" description="Peptidase S9 prolyl oligopeptidase catalytic" evidence="8">
    <location>
        <begin position="685"/>
        <end position="907"/>
    </location>
</feature>
<dbReference type="Proteomes" id="UP000355283">
    <property type="component" value="Unassembled WGS sequence"/>
</dbReference>
<evidence type="ECO:0000259" key="8">
    <source>
        <dbReference type="Pfam" id="PF00326"/>
    </source>
</evidence>
<dbReference type="InterPro" id="IPR029058">
    <property type="entry name" value="AB_hydrolase_fold"/>
</dbReference>
<dbReference type="FunFam" id="2.130.10.120:FF:000001">
    <property type="entry name" value="Prolyl endopeptidase"/>
    <property type="match status" value="1"/>
</dbReference>
<proteinExistence type="inferred from homology"/>
<dbReference type="InterPro" id="IPR001375">
    <property type="entry name" value="Peptidase_S9_cat"/>
</dbReference>
<keyword evidence="4" id="KW-0645">Protease</keyword>
<dbReference type="PRINTS" id="PR00862">
    <property type="entry name" value="PROLIGOPTASE"/>
</dbReference>
<evidence type="ECO:0000313" key="10">
    <source>
        <dbReference type="EMBL" id="TFJ85921.1"/>
    </source>
</evidence>
<feature type="domain" description="Peptidase S9A N-terminal" evidence="9">
    <location>
        <begin position="90"/>
        <end position="536"/>
    </location>
</feature>
<dbReference type="InterPro" id="IPR002471">
    <property type="entry name" value="Pept_S9_AS"/>
</dbReference>